<dbReference type="Proteomes" id="UP000309340">
    <property type="component" value="Unassembled WGS sequence"/>
</dbReference>
<evidence type="ECO:0000256" key="1">
    <source>
        <dbReference type="SAM" id="Phobius"/>
    </source>
</evidence>
<keyword evidence="1" id="KW-1133">Transmembrane helix</keyword>
<feature type="transmembrane region" description="Helical" evidence="1">
    <location>
        <begin position="92"/>
        <end position="115"/>
    </location>
</feature>
<keyword evidence="3" id="KW-1185">Reference proteome</keyword>
<protein>
    <recommendedName>
        <fullName evidence="4">MFS maltose permease</fullName>
    </recommendedName>
</protein>
<dbReference type="OrthoDB" id="5408102at2759"/>
<dbReference type="AlphaFoldDB" id="A0A4U0WQF6"/>
<reference evidence="2 3" key="1">
    <citation type="submission" date="2017-03" db="EMBL/GenBank/DDBJ databases">
        <title>Genomes of endolithic fungi from Antarctica.</title>
        <authorList>
            <person name="Coleine C."/>
            <person name="Masonjones S."/>
            <person name="Stajich J.E."/>
        </authorList>
    </citation>
    <scope>NUCLEOTIDE SEQUENCE [LARGE SCALE GENOMIC DNA]</scope>
    <source>
        <strain evidence="2 3">CCFEE 5184</strain>
    </source>
</reference>
<proteinExistence type="predicted"/>
<evidence type="ECO:0008006" key="4">
    <source>
        <dbReference type="Google" id="ProtNLM"/>
    </source>
</evidence>
<evidence type="ECO:0000313" key="3">
    <source>
        <dbReference type="Proteomes" id="UP000309340"/>
    </source>
</evidence>
<organism evidence="2 3">
    <name type="scientific">Friedmanniomyces simplex</name>
    <dbReference type="NCBI Taxonomy" id="329884"/>
    <lineage>
        <taxon>Eukaryota</taxon>
        <taxon>Fungi</taxon>
        <taxon>Dikarya</taxon>
        <taxon>Ascomycota</taxon>
        <taxon>Pezizomycotina</taxon>
        <taxon>Dothideomycetes</taxon>
        <taxon>Dothideomycetidae</taxon>
        <taxon>Mycosphaerellales</taxon>
        <taxon>Teratosphaeriaceae</taxon>
        <taxon>Friedmanniomyces</taxon>
    </lineage>
</organism>
<comment type="caution">
    <text evidence="2">The sequence shown here is derived from an EMBL/GenBank/DDBJ whole genome shotgun (WGS) entry which is preliminary data.</text>
</comment>
<evidence type="ECO:0000313" key="2">
    <source>
        <dbReference type="EMBL" id="TKA65321.1"/>
    </source>
</evidence>
<dbReference type="STRING" id="329884.A0A4U0WQF6"/>
<sequence length="607" mass="66030">MLLRQAARARIPLARPLRPPNTGTRSVPQPRLFTQNTQLLLLAQRTGFRPQLPYLAQPVSRTNGGFLGPNPQLARLISTENRRYVSEQLYLAAKWIAISLVFVILGGMAYLGILIEVEERRAPTPSELSFWVRWSLRSARAQRREGEDGQGSVDWAAVGSMLRRCLAKMDDRAKDGKGVTEVEEGGIVIEGVGKAGLDISGKSWPWQASYYEVLMGCAAAAEHLDGTVLDKTRSVVFPREVVIGPSNPDPRPLPAYMPAAPKEEDCVAPFDPPETYYMRILTTRGFTTRQKLDAALSYANWLEFKGLQDSAEEMYRWGVDIAKSGLPTTTAPDSLIDAKTSVLKVESSSTKATRNLLRATTALAIHHARTGNISSALPILLSVLRARRAAPTSSYPPIQPVSTPAREEAKTDIAAATNMLTSLFRPPQFPPPPPSGDLPLNCESDKPTCEDSELMLYIGEILFATSPSSSEGLGWTRQAVTVAEANLRSPVTSANAGALSDRAKCKACIRTGIGNWEIMLHRLAAQQTSITAREGGRASAVEWRGWFGRDGGQKGKTLDDVQAGVYQEELKQVEKMKERVLGESVEQLMAKARPGVGGGGTGIWIGG</sequence>
<keyword evidence="1" id="KW-0472">Membrane</keyword>
<accession>A0A4U0WQF6</accession>
<dbReference type="EMBL" id="NAJQ01000748">
    <property type="protein sequence ID" value="TKA65321.1"/>
    <property type="molecule type" value="Genomic_DNA"/>
</dbReference>
<keyword evidence="1" id="KW-0812">Transmembrane</keyword>
<name>A0A4U0WQF6_9PEZI</name>
<gene>
    <name evidence="2" type="ORF">B0A55_11497</name>
</gene>